<gene>
    <name evidence="4" type="ORF">NRE15_00595</name>
</gene>
<accession>A0ABY5P633</accession>
<protein>
    <submittedName>
        <fullName evidence="4">Methyltransferase domain-containing protein</fullName>
    </submittedName>
</protein>
<dbReference type="GO" id="GO:0008168">
    <property type="term" value="F:methyltransferase activity"/>
    <property type="evidence" value="ECO:0007669"/>
    <property type="project" value="UniProtKB-KW"/>
</dbReference>
<evidence type="ECO:0000313" key="4">
    <source>
        <dbReference type="EMBL" id="UUX34202.1"/>
    </source>
</evidence>
<dbReference type="InterPro" id="IPR029063">
    <property type="entry name" value="SAM-dependent_MTases_sf"/>
</dbReference>
<reference evidence="4 5" key="1">
    <citation type="submission" date="2022-08" db="EMBL/GenBank/DDBJ databases">
        <title>Aerococcaceae sp. nov isolated from spoiled eye mask.</title>
        <authorList>
            <person name="Zhou G."/>
            <person name="Xie X.-B."/>
            <person name="Shi Q.-S."/>
            <person name="Wang Y.-S."/>
            <person name="Wen X."/>
            <person name="Peng H."/>
            <person name="Yang X.-J."/>
            <person name="Tao H.-B."/>
            <person name="Huang X.-M."/>
        </authorList>
    </citation>
    <scope>NUCLEOTIDE SEQUENCE [LARGE SCALE GENOMIC DNA]</scope>
    <source>
        <strain evidence="5">DM20194951</strain>
    </source>
</reference>
<dbReference type="EMBL" id="CP102453">
    <property type="protein sequence ID" value="UUX34202.1"/>
    <property type="molecule type" value="Genomic_DNA"/>
</dbReference>
<dbReference type="Pfam" id="PF13649">
    <property type="entry name" value="Methyltransf_25"/>
    <property type="match status" value="1"/>
</dbReference>
<dbReference type="Proteomes" id="UP001315967">
    <property type="component" value="Chromosome"/>
</dbReference>
<dbReference type="Gene3D" id="2.20.25.110">
    <property type="entry name" value="S-adenosyl-L-methionine-dependent methyltransferases"/>
    <property type="match status" value="1"/>
</dbReference>
<dbReference type="PANTHER" id="PTHR43861">
    <property type="entry name" value="TRANS-ACONITATE 2-METHYLTRANSFERASE-RELATED"/>
    <property type="match status" value="1"/>
</dbReference>
<organism evidence="4 5">
    <name type="scientific">Fundicoccus culcitae</name>
    <dbReference type="NCBI Taxonomy" id="2969821"/>
    <lineage>
        <taxon>Bacteria</taxon>
        <taxon>Bacillati</taxon>
        <taxon>Bacillota</taxon>
        <taxon>Bacilli</taxon>
        <taxon>Lactobacillales</taxon>
        <taxon>Aerococcaceae</taxon>
        <taxon>Fundicoccus</taxon>
    </lineage>
</organism>
<dbReference type="Gene3D" id="3.40.50.150">
    <property type="entry name" value="Vaccinia Virus protein VP39"/>
    <property type="match status" value="1"/>
</dbReference>
<keyword evidence="2" id="KW-0808">Transferase</keyword>
<evidence type="ECO:0000259" key="3">
    <source>
        <dbReference type="Pfam" id="PF13649"/>
    </source>
</evidence>
<dbReference type="SUPFAM" id="SSF53335">
    <property type="entry name" value="S-adenosyl-L-methionine-dependent methyltransferases"/>
    <property type="match status" value="1"/>
</dbReference>
<feature type="domain" description="Methyltransferase" evidence="3">
    <location>
        <begin position="37"/>
        <end position="126"/>
    </location>
</feature>
<dbReference type="GO" id="GO:0032259">
    <property type="term" value="P:methylation"/>
    <property type="evidence" value="ECO:0007669"/>
    <property type="project" value="UniProtKB-KW"/>
</dbReference>
<keyword evidence="1 4" id="KW-0489">Methyltransferase</keyword>
<evidence type="ECO:0000256" key="2">
    <source>
        <dbReference type="ARBA" id="ARBA00022679"/>
    </source>
</evidence>
<keyword evidence="5" id="KW-1185">Reference proteome</keyword>
<dbReference type="RefSeq" id="WP_313793705.1">
    <property type="nucleotide sequence ID" value="NZ_CP102453.1"/>
</dbReference>
<dbReference type="InterPro" id="IPR041698">
    <property type="entry name" value="Methyltransf_25"/>
</dbReference>
<evidence type="ECO:0000313" key="5">
    <source>
        <dbReference type="Proteomes" id="UP001315967"/>
    </source>
</evidence>
<dbReference type="CDD" id="cd02440">
    <property type="entry name" value="AdoMet_MTases"/>
    <property type="match status" value="1"/>
</dbReference>
<sequence length="248" mass="28770">MSFSKIAPIYDRFNDLTVYENWLDFTLDYLDGPGMKVLDVGCGTGYFTQMLAPFSETITGVDLDAQMLKQAQAAYSIPNLEFKQANMLDLSSLSNDYQLVTCFADTLCFLKNIEEVELALKQIYQRMTSDSILLFDVWTPYQIKEGFHDFNYFDLDDLAVLTWQSRSYPDQLMAEHYLTALSKIEESGLYERVDTQLVERTYPMEKYQKALRKAGFNDIEVTVDFGNDLFNAKVHQTVDRWFFAAYKQ</sequence>
<evidence type="ECO:0000256" key="1">
    <source>
        <dbReference type="ARBA" id="ARBA00022603"/>
    </source>
</evidence>
<dbReference type="PANTHER" id="PTHR43861:SF1">
    <property type="entry name" value="TRANS-ACONITATE 2-METHYLTRANSFERASE"/>
    <property type="match status" value="1"/>
</dbReference>
<name>A0ABY5P633_9LACT</name>
<proteinExistence type="predicted"/>